<evidence type="ECO:0000256" key="2">
    <source>
        <dbReference type="ARBA" id="ARBA00023002"/>
    </source>
</evidence>
<evidence type="ECO:0000256" key="1">
    <source>
        <dbReference type="ARBA" id="ARBA00011881"/>
    </source>
</evidence>
<dbReference type="InterPro" id="IPR020830">
    <property type="entry name" value="GlycerAld_3-P_DH_AS"/>
</dbReference>
<organism evidence="9 10">
    <name type="scientific">Neopusillimonas maritima</name>
    <dbReference type="NCBI Taxonomy" id="2026239"/>
    <lineage>
        <taxon>Bacteria</taxon>
        <taxon>Pseudomonadati</taxon>
        <taxon>Pseudomonadota</taxon>
        <taxon>Betaproteobacteria</taxon>
        <taxon>Burkholderiales</taxon>
        <taxon>Alcaligenaceae</taxon>
        <taxon>Neopusillimonas</taxon>
    </lineage>
</organism>
<dbReference type="SUPFAM" id="SSF55347">
    <property type="entry name" value="Glyceraldehyde-3-phosphate dehydrogenase-like, C-terminal domain"/>
    <property type="match status" value="1"/>
</dbReference>
<dbReference type="Proteomes" id="UP000266483">
    <property type="component" value="Unassembled WGS sequence"/>
</dbReference>
<dbReference type="GO" id="GO:0051287">
    <property type="term" value="F:NAD binding"/>
    <property type="evidence" value="ECO:0007669"/>
    <property type="project" value="InterPro"/>
</dbReference>
<feature type="domain" description="Glyceraldehyde 3-phosphate dehydrogenase NAD(P) binding" evidence="7">
    <location>
        <begin position="5"/>
        <end position="159"/>
    </location>
</feature>
<dbReference type="OrthoDB" id="9803304at2"/>
<dbReference type="InterPro" id="IPR036291">
    <property type="entry name" value="NAD(P)-bd_dom_sf"/>
</dbReference>
<keyword evidence="4" id="KW-0547">Nucleotide-binding</keyword>
<dbReference type="PANTHER" id="PTHR43148">
    <property type="entry name" value="GLYCERALDEHYDE-3-PHOSPHATE DEHYDROGENASE 2"/>
    <property type="match status" value="1"/>
</dbReference>
<feature type="binding site" evidence="4">
    <location>
        <begin position="14"/>
        <end position="15"/>
    </location>
    <ligand>
        <name>NAD(+)</name>
        <dbReference type="ChEBI" id="CHEBI:57540"/>
    </ligand>
</feature>
<dbReference type="Proteomes" id="UP000266206">
    <property type="component" value="Unassembled WGS sequence"/>
</dbReference>
<dbReference type="FunFam" id="3.40.50.720:FF:000001">
    <property type="entry name" value="Glyceraldehyde-3-phosphate dehydrogenase"/>
    <property type="match status" value="1"/>
</dbReference>
<proteinExistence type="inferred from homology"/>
<dbReference type="AlphaFoldDB" id="A0A3A1Z049"/>
<feature type="active site" description="Nucleophile" evidence="3">
    <location>
        <position position="159"/>
    </location>
</feature>
<comment type="subunit">
    <text evidence="1">Homotetramer.</text>
</comment>
<sequence length="353" mass="38735">MSAKLRLAINGYGRIGRCFLRALYESSACEQFEIVAINEPADLDSMAYLTRFDSTHGVFPGEVDQGKQTLIINGHSIKVTHAEKPESVDWGAYNLDVLVECSGRYSSRSELMRFIQAGCPRLLLSQPADGAAEVDQTIVYGINEHVLKGDEVLVSNASCTTNAIVPVLAALNRAFSLEHAFLTTLHSVMNDQPLIDGYHRSDLRRTRSAMQSIVPVSTGLAKGVERLLPELAGKVVAKAIRVPTLNVSAIDLMVTTKQVVSVEAINTQMQALAHNAKRLVAYSSHPHASVDFNHNPHSAIIDGSQTRVNGENFVNLLVWFDNEWGFANRLLDTLGYWATHLNLSSPVQFKQPA</sequence>
<comment type="similarity">
    <text evidence="6">Belongs to the glyceraldehyde-3-phosphate dehydrogenase family.</text>
</comment>
<evidence type="ECO:0000259" key="7">
    <source>
        <dbReference type="SMART" id="SM00846"/>
    </source>
</evidence>
<dbReference type="EMBL" id="NQOU01000005">
    <property type="protein sequence ID" value="RII82286.1"/>
    <property type="molecule type" value="Genomic_DNA"/>
</dbReference>
<dbReference type="SMART" id="SM00846">
    <property type="entry name" value="Gp_dh_N"/>
    <property type="match status" value="1"/>
</dbReference>
<keyword evidence="4" id="KW-0520">NAD</keyword>
<reference evidence="10 11" key="1">
    <citation type="submission" date="2017-08" db="EMBL/GenBank/DDBJ databases">
        <title>Pusillimonas indicus sp. nov., a member of the family Alcaligenaceae isolated from surface seawater.</title>
        <authorList>
            <person name="Li J."/>
        </authorList>
    </citation>
    <scope>NUCLEOTIDE SEQUENCE [LARGE SCALE GENOMIC DNA]</scope>
    <source>
        <strain evidence="8 11">17-4A</strain>
        <strain evidence="9 10">L52-1-41</strain>
    </source>
</reference>
<keyword evidence="11" id="KW-1185">Reference proteome</keyword>
<dbReference type="EC" id="1.2.1.12" evidence="9"/>
<dbReference type="Pfam" id="PF02800">
    <property type="entry name" value="Gp_dh_C"/>
    <property type="match status" value="1"/>
</dbReference>
<evidence type="ECO:0000313" key="10">
    <source>
        <dbReference type="Proteomes" id="UP000266206"/>
    </source>
</evidence>
<dbReference type="InterPro" id="IPR020828">
    <property type="entry name" value="GlycerAld_3-P_DH_NAD(P)-bd"/>
</dbReference>
<dbReference type="SUPFAM" id="SSF51735">
    <property type="entry name" value="NAD(P)-binding Rossmann-fold domains"/>
    <property type="match status" value="1"/>
</dbReference>
<accession>A0A3A1Z049</accession>
<dbReference type="PIRSF" id="PIRSF000149">
    <property type="entry name" value="GAP_DH"/>
    <property type="match status" value="1"/>
</dbReference>
<dbReference type="GO" id="GO:0004365">
    <property type="term" value="F:glyceraldehyde-3-phosphate dehydrogenase (NAD+) (phosphorylating) activity"/>
    <property type="evidence" value="ECO:0007669"/>
    <property type="project" value="UniProtKB-EC"/>
</dbReference>
<evidence type="ECO:0000313" key="9">
    <source>
        <dbReference type="EMBL" id="RIY41717.1"/>
    </source>
</evidence>
<keyword evidence="2 9" id="KW-0560">Oxidoreductase</keyword>
<dbReference type="Gene3D" id="3.30.360.10">
    <property type="entry name" value="Dihydrodipicolinate Reductase, domain 2"/>
    <property type="match status" value="1"/>
</dbReference>
<evidence type="ECO:0000256" key="5">
    <source>
        <dbReference type="PIRSR" id="PIRSR000149-4"/>
    </source>
</evidence>
<evidence type="ECO:0000256" key="4">
    <source>
        <dbReference type="PIRSR" id="PIRSR000149-3"/>
    </source>
</evidence>
<protein>
    <submittedName>
        <fullName evidence="9">Erythrose-4-phosphate dehydrogenase</fullName>
        <ecNumber evidence="9">1.2.1.12</ecNumber>
    </submittedName>
</protein>
<dbReference type="PROSITE" id="PS00071">
    <property type="entry name" value="GAPDH"/>
    <property type="match status" value="1"/>
</dbReference>
<name>A0A3A1Z049_9BURK</name>
<gene>
    <name evidence="9" type="primary">gapA</name>
    <name evidence="8" type="ORF">CJO09_12750</name>
    <name evidence="9" type="ORF">CJP73_04525</name>
</gene>
<evidence type="ECO:0000256" key="3">
    <source>
        <dbReference type="PIRSR" id="PIRSR000149-1"/>
    </source>
</evidence>
<feature type="binding site" evidence="4">
    <location>
        <position position="322"/>
    </location>
    <ligand>
        <name>NAD(+)</name>
        <dbReference type="ChEBI" id="CHEBI:57540"/>
    </ligand>
</feature>
<dbReference type="InterPro" id="IPR020829">
    <property type="entry name" value="GlycerAld_3-P_DH_cat"/>
</dbReference>
<evidence type="ECO:0000313" key="8">
    <source>
        <dbReference type="EMBL" id="RII82286.1"/>
    </source>
</evidence>
<dbReference type="InterPro" id="IPR020831">
    <property type="entry name" value="GlycerAld/Erythrose_P_DH"/>
</dbReference>
<dbReference type="PRINTS" id="PR00078">
    <property type="entry name" value="G3PDHDRGNASE"/>
</dbReference>
<dbReference type="RefSeq" id="WP_119442749.1">
    <property type="nucleotide sequence ID" value="NZ_CP170494.1"/>
</dbReference>
<comment type="caution">
    <text evidence="9">The sequence shown here is derived from an EMBL/GenBank/DDBJ whole genome shotgun (WGS) entry which is preliminary data.</text>
</comment>
<evidence type="ECO:0000313" key="11">
    <source>
        <dbReference type="Proteomes" id="UP000266483"/>
    </source>
</evidence>
<evidence type="ECO:0000256" key="6">
    <source>
        <dbReference type="RuleBase" id="RU000397"/>
    </source>
</evidence>
<feature type="site" description="Activates thiol group during catalysis" evidence="5">
    <location>
        <position position="186"/>
    </location>
</feature>
<dbReference type="EMBL" id="NQYH01000002">
    <property type="protein sequence ID" value="RIY41717.1"/>
    <property type="molecule type" value="Genomic_DNA"/>
</dbReference>
<feature type="binding site" evidence="4">
    <location>
        <position position="125"/>
    </location>
    <ligand>
        <name>NAD(+)</name>
        <dbReference type="ChEBI" id="CHEBI:57540"/>
    </ligand>
</feature>
<dbReference type="Pfam" id="PF00044">
    <property type="entry name" value="Gp_dh_N"/>
    <property type="match status" value="1"/>
</dbReference>
<dbReference type="Gene3D" id="3.40.50.720">
    <property type="entry name" value="NAD(P)-binding Rossmann-like Domain"/>
    <property type="match status" value="1"/>
</dbReference>